<dbReference type="STRING" id="246410.J3KJU5"/>
<dbReference type="RefSeq" id="XP_001247972.2">
    <property type="nucleotide sequence ID" value="XM_001247971.2"/>
</dbReference>
<dbReference type="GO" id="GO:0005739">
    <property type="term" value="C:mitochondrion"/>
    <property type="evidence" value="ECO:0007669"/>
    <property type="project" value="TreeGrafter"/>
</dbReference>
<keyword evidence="2" id="KW-0479">Metal-binding</keyword>
<reference evidence="5" key="1">
    <citation type="journal article" date="2009" name="Genome Res.">
        <title>Comparative genomic analyses of the human fungal pathogens Coccidioides and their relatives.</title>
        <authorList>
            <person name="Sharpton T.J."/>
            <person name="Stajich J.E."/>
            <person name="Rounsley S.D."/>
            <person name="Gardner M.J."/>
            <person name="Wortman J.R."/>
            <person name="Jordar V.S."/>
            <person name="Maiti R."/>
            <person name="Kodira C.D."/>
            <person name="Neafsey D.E."/>
            <person name="Zeng Q."/>
            <person name="Hung C.-Y."/>
            <person name="McMahan C."/>
            <person name="Muszewska A."/>
            <person name="Grynberg M."/>
            <person name="Mandel M.A."/>
            <person name="Kellner E.M."/>
            <person name="Barker B.M."/>
            <person name="Galgiani J.N."/>
            <person name="Orbach M.J."/>
            <person name="Kirkland T.N."/>
            <person name="Cole G.T."/>
            <person name="Henn M.R."/>
            <person name="Birren B.W."/>
            <person name="Taylor J.W."/>
        </authorList>
    </citation>
    <scope>NUCLEOTIDE SEQUENCE [LARGE SCALE GENOMIC DNA]</scope>
    <source>
        <strain evidence="5">RS</strain>
    </source>
</reference>
<dbReference type="SUPFAM" id="SSF102705">
    <property type="entry name" value="NIF3 (NGG1p interacting factor 3)-like"/>
    <property type="match status" value="1"/>
</dbReference>
<feature type="region of interest" description="Disordered" evidence="3">
    <location>
        <begin position="139"/>
        <end position="178"/>
    </location>
</feature>
<evidence type="ECO:0000256" key="3">
    <source>
        <dbReference type="SAM" id="MobiDB-lite"/>
    </source>
</evidence>
<dbReference type="Gene3D" id="3.40.1390.30">
    <property type="entry name" value="NIF3 (NGG1p interacting factor 3)-like"/>
    <property type="match status" value="2"/>
</dbReference>
<dbReference type="FunFam" id="3.40.1390.30:FF:000001">
    <property type="entry name" value="GTP cyclohydrolase 1 type 2"/>
    <property type="match status" value="1"/>
</dbReference>
<dbReference type="EMBL" id="GG704911">
    <property type="protein sequence ID" value="EAS36389.3"/>
    <property type="molecule type" value="Genomic_DNA"/>
</dbReference>
<dbReference type="OMA" id="NFDKTHL"/>
<dbReference type="InParanoid" id="J3KJU5"/>
<feature type="compositionally biased region" description="Low complexity" evidence="3">
    <location>
        <begin position="151"/>
        <end position="163"/>
    </location>
</feature>
<sequence>MASYRSYITSPFSDAVVECMRRLYPESLADKSFDNTGLLLEAPWNRKRQLKNSALLTIDLTQAVAAEAIERGDSIIIAYHPIIFRGLKSLTSNNTQQQTLLRLAAEGISVYSPHTAVDAVPGGMADWLCDIVTRSVHENPQVPIKSKQATDDSTGPSSISGISQPPPLPPRTASRGALPHIVVPGSHTSLSNVASDAVIPHSRSTILQNPLPPPGFEGAGAGRLVSFSTPQPLTSIIKRIGTTLGLPRGLPHFPLAIPQDSNVADMEISTVATCPGSGSSILMKDGKPVADLLLTGEMSHHDALAAIENGSVVIALFHSNSERGYLHDVMRGKLEEALRLEWGQMIEDLADLPETASSGMANTLNDPSVEVKVSECDKDPYSIVAWPENL</sequence>
<keyword evidence="5" id="KW-1185">Reference proteome</keyword>
<feature type="binding site" evidence="2">
    <location>
        <position position="118"/>
    </location>
    <ligand>
        <name>a divalent metal cation</name>
        <dbReference type="ChEBI" id="CHEBI:60240"/>
        <label>1</label>
    </ligand>
</feature>
<evidence type="ECO:0000256" key="1">
    <source>
        <dbReference type="ARBA" id="ARBA00006964"/>
    </source>
</evidence>
<dbReference type="Pfam" id="PF01784">
    <property type="entry name" value="DUF34_NIF3"/>
    <property type="match status" value="1"/>
</dbReference>
<dbReference type="FunCoup" id="J3KJU5">
    <property type="interactions" value="627"/>
</dbReference>
<dbReference type="InterPro" id="IPR002678">
    <property type="entry name" value="DUF34/NIF3"/>
</dbReference>
<evidence type="ECO:0000256" key="2">
    <source>
        <dbReference type="PIRSR" id="PIRSR602678-1"/>
    </source>
</evidence>
<dbReference type="PANTHER" id="PTHR13799:SF13">
    <property type="entry name" value="NIF3-LIKE PROTEIN 1"/>
    <property type="match status" value="1"/>
</dbReference>
<feature type="binding site" evidence="2">
    <location>
        <position position="322"/>
    </location>
    <ligand>
        <name>a divalent metal cation</name>
        <dbReference type="ChEBI" id="CHEBI:60240"/>
        <label>1</label>
    </ligand>
</feature>
<comment type="similarity">
    <text evidence="1">Belongs to the GTP cyclohydrolase I type 2/NIF3 family.</text>
</comment>
<proteinExistence type="inferred from homology"/>
<evidence type="ECO:0000313" key="5">
    <source>
        <dbReference type="Proteomes" id="UP000001261"/>
    </source>
</evidence>
<accession>J3KJU5</accession>
<feature type="binding site" evidence="2">
    <location>
        <position position="318"/>
    </location>
    <ligand>
        <name>a divalent metal cation</name>
        <dbReference type="ChEBI" id="CHEBI:60240"/>
        <label>1</label>
    </ligand>
</feature>
<protein>
    <submittedName>
        <fullName evidence="4">YbgI/family dinuclear metal center protein</fullName>
    </submittedName>
</protein>
<gene>
    <name evidence="4" type="ORF">CIMG_01743</name>
</gene>
<dbReference type="NCBIfam" id="TIGR00486">
    <property type="entry name" value="YbgI_SA1388"/>
    <property type="match status" value="1"/>
</dbReference>
<reference evidence="5" key="2">
    <citation type="journal article" date="2010" name="Genome Res.">
        <title>Population genomic sequencing of Coccidioides fungi reveals recent hybridization and transposon control.</title>
        <authorList>
            <person name="Neafsey D.E."/>
            <person name="Barker B.M."/>
            <person name="Sharpton T.J."/>
            <person name="Stajich J.E."/>
            <person name="Park D.J."/>
            <person name="Whiston E."/>
            <person name="Hung C.-Y."/>
            <person name="McMahan C."/>
            <person name="White J."/>
            <person name="Sykes S."/>
            <person name="Heiman D."/>
            <person name="Young S."/>
            <person name="Zeng Q."/>
            <person name="Abouelleil A."/>
            <person name="Aftuck L."/>
            <person name="Bessette D."/>
            <person name="Brown A."/>
            <person name="FitzGerald M."/>
            <person name="Lui A."/>
            <person name="Macdonald J.P."/>
            <person name="Priest M."/>
            <person name="Orbach M.J."/>
            <person name="Galgiani J.N."/>
            <person name="Kirkland T.N."/>
            <person name="Cole G.T."/>
            <person name="Birren B.W."/>
            <person name="Henn M.R."/>
            <person name="Taylor J.W."/>
            <person name="Rounsley S.D."/>
        </authorList>
    </citation>
    <scope>GENOME REANNOTATION</scope>
    <source>
        <strain evidence="5">RS</strain>
    </source>
</reference>
<dbReference type="GeneID" id="4566864"/>
<feature type="binding site" evidence="2">
    <location>
        <position position="80"/>
    </location>
    <ligand>
        <name>a divalent metal cation</name>
        <dbReference type="ChEBI" id="CHEBI:60240"/>
        <label>1</label>
    </ligand>
</feature>
<dbReference type="VEuPathDB" id="FungiDB:CIMG_01743"/>
<name>J3KJU5_COCIM</name>
<evidence type="ECO:0000313" key="4">
    <source>
        <dbReference type="EMBL" id="EAS36389.3"/>
    </source>
</evidence>
<dbReference type="InterPro" id="IPR036069">
    <property type="entry name" value="DUF34/NIF3_sf"/>
</dbReference>
<dbReference type="OrthoDB" id="3345469at2759"/>
<organism evidence="4 5">
    <name type="scientific">Coccidioides immitis (strain RS)</name>
    <name type="common">Valley fever fungus</name>
    <dbReference type="NCBI Taxonomy" id="246410"/>
    <lineage>
        <taxon>Eukaryota</taxon>
        <taxon>Fungi</taxon>
        <taxon>Dikarya</taxon>
        <taxon>Ascomycota</taxon>
        <taxon>Pezizomycotina</taxon>
        <taxon>Eurotiomycetes</taxon>
        <taxon>Eurotiomycetidae</taxon>
        <taxon>Onygenales</taxon>
        <taxon>Onygenaceae</taxon>
        <taxon>Coccidioides</taxon>
    </lineage>
</organism>
<dbReference type="PANTHER" id="PTHR13799">
    <property type="entry name" value="NGG1 INTERACTING FACTOR 3"/>
    <property type="match status" value="1"/>
</dbReference>
<dbReference type="GO" id="GO:0046872">
    <property type="term" value="F:metal ion binding"/>
    <property type="evidence" value="ECO:0007669"/>
    <property type="project" value="UniProtKB-KW"/>
</dbReference>
<dbReference type="Proteomes" id="UP000001261">
    <property type="component" value="Unassembled WGS sequence"/>
</dbReference>
<dbReference type="KEGG" id="cim:CIMG_01743"/>
<dbReference type="AlphaFoldDB" id="J3KJU5"/>